<dbReference type="Pfam" id="PF06057">
    <property type="entry name" value="VirJ"/>
    <property type="match status" value="1"/>
</dbReference>
<reference evidence="2" key="1">
    <citation type="submission" date="2022-12" db="EMBL/GenBank/DDBJ databases">
        <title>Reference genome sequencing for broad-spectrum identification of bacterial and archaeal isolates by mass spectrometry.</title>
        <authorList>
            <person name="Sekiguchi Y."/>
            <person name="Tourlousse D.M."/>
        </authorList>
    </citation>
    <scope>NUCLEOTIDE SEQUENCE</scope>
    <source>
        <strain evidence="2">ASRB1</strain>
    </source>
</reference>
<dbReference type="InterPro" id="IPR011225">
    <property type="entry name" value="IV_sec_VirJ"/>
</dbReference>
<evidence type="ECO:0000313" key="2">
    <source>
        <dbReference type="EMBL" id="GLI34681.1"/>
    </source>
</evidence>
<proteinExistence type="predicted"/>
<sequence>MKRALLGIFFVLLFLAPGKVEAQELPALVVRPFGTVRLYKAQEHPSRVVILVSGEEGWSGAETELAVRMASLDCLVMGIDATEYLRPILGEKSCTYPASDFENLSRFIQQKLVLPQYTPPILAGCSAGAALVYATLVQAPVSIFTGGISIDFCPVTPLTRGVCRGLGLGWDQQDHLLPVPELRTPWVVLSQSGVKECSSMEDAFLKQVKNVQILTPQQKEEPGTHILSTNDPLLEAITLLSGKAQKPTAPTARDTGNLKGLPLVEVPAGGSSTGSLPDLMAVFLSGDGGWAGLDREVGEAIANHGIPVVGLNSLRYFWTPRTPEETAQDIAATVRHYLKTWKKEKVILIGYSFGADVLPFVVNRLPEDLKVRIDRVALIGPSRSAQFQFHLTDWFQGASDNSFPTQPEVQRMKGQKILCLFGKEEDQSLCPDLTPSLAEQIPLPGGHHFDGNYPAIAAKILSEEGAPPADR</sequence>
<accession>A0A9W6CZK6</accession>
<name>A0A9W6CZK6_9BACT</name>
<dbReference type="RefSeq" id="WP_281794088.1">
    <property type="nucleotide sequence ID" value="NZ_BSDR01000001.1"/>
</dbReference>
<dbReference type="InterPro" id="IPR010333">
    <property type="entry name" value="VirJ"/>
</dbReference>
<feature type="domain" description="Bacterial virulence" evidence="1">
    <location>
        <begin position="278"/>
        <end position="462"/>
    </location>
</feature>
<protein>
    <submittedName>
        <fullName evidence="2">Virulence protein</fullName>
    </submittedName>
</protein>
<evidence type="ECO:0000313" key="3">
    <source>
        <dbReference type="Proteomes" id="UP001144372"/>
    </source>
</evidence>
<keyword evidence="3" id="KW-1185">Reference proteome</keyword>
<gene>
    <name evidence="2" type="primary">acvB</name>
    <name evidence="2" type="ORF">DAMNIGENAA_21140</name>
</gene>
<dbReference type="SUPFAM" id="SSF53474">
    <property type="entry name" value="alpha/beta-Hydrolases"/>
    <property type="match status" value="2"/>
</dbReference>
<dbReference type="AlphaFoldDB" id="A0A9W6CZK6"/>
<comment type="caution">
    <text evidence="2">The sequence shown here is derived from an EMBL/GenBank/DDBJ whole genome shotgun (WGS) entry which is preliminary data.</text>
</comment>
<dbReference type="EMBL" id="BSDR01000001">
    <property type="protein sequence ID" value="GLI34681.1"/>
    <property type="molecule type" value="Genomic_DNA"/>
</dbReference>
<dbReference type="Gene3D" id="3.40.50.1820">
    <property type="entry name" value="alpha/beta hydrolase"/>
    <property type="match status" value="1"/>
</dbReference>
<organism evidence="2 3">
    <name type="scientific">Desulforhabdus amnigena</name>
    <dbReference type="NCBI Taxonomy" id="40218"/>
    <lineage>
        <taxon>Bacteria</taxon>
        <taxon>Pseudomonadati</taxon>
        <taxon>Thermodesulfobacteriota</taxon>
        <taxon>Syntrophobacteria</taxon>
        <taxon>Syntrophobacterales</taxon>
        <taxon>Syntrophobacteraceae</taxon>
        <taxon>Desulforhabdus</taxon>
    </lineage>
</organism>
<dbReference type="Proteomes" id="UP001144372">
    <property type="component" value="Unassembled WGS sequence"/>
</dbReference>
<dbReference type="PIRSF" id="PIRSF029063">
    <property type="entry name" value="IV_sec_VirJ"/>
    <property type="match status" value="1"/>
</dbReference>
<dbReference type="InterPro" id="IPR029058">
    <property type="entry name" value="AB_hydrolase_fold"/>
</dbReference>
<evidence type="ECO:0000259" key="1">
    <source>
        <dbReference type="Pfam" id="PF06057"/>
    </source>
</evidence>